<dbReference type="EMBL" id="BNCP01000007">
    <property type="protein sequence ID" value="GIL75550.1"/>
    <property type="molecule type" value="Genomic_DNA"/>
</dbReference>
<reference evidence="3" key="1">
    <citation type="journal article" date="2021" name="Proc. Natl. Acad. Sci. U.S.A.">
        <title>Three genomes in the algal genus Volvox reveal the fate of a haploid sex-determining region after a transition to homothallism.</title>
        <authorList>
            <person name="Yamamoto K."/>
            <person name="Hamaji T."/>
            <person name="Kawai-Toyooka H."/>
            <person name="Matsuzaki R."/>
            <person name="Takahashi F."/>
            <person name="Nishimura Y."/>
            <person name="Kawachi M."/>
            <person name="Noguchi H."/>
            <person name="Minakuchi Y."/>
            <person name="Umen J.G."/>
            <person name="Toyoda A."/>
            <person name="Nozaki H."/>
        </authorList>
    </citation>
    <scope>NUCLEOTIDE SEQUENCE</scope>
    <source>
        <strain evidence="3">NIES-3786</strain>
    </source>
</reference>
<feature type="region of interest" description="Disordered" evidence="1">
    <location>
        <begin position="113"/>
        <end position="137"/>
    </location>
</feature>
<proteinExistence type="predicted"/>
<dbReference type="Gene3D" id="3.40.50.1820">
    <property type="entry name" value="alpha/beta hydrolase"/>
    <property type="match status" value="1"/>
</dbReference>
<feature type="domain" description="Serine aminopeptidase S33" evidence="2">
    <location>
        <begin position="596"/>
        <end position="683"/>
    </location>
</feature>
<sequence length="970" mass="102643">MDSVYVPHATTPTLWPATCFAHRDDADPRAGKGIGSAPDGTSTPELTRSPSSYSLRSRAPQGPSEPSPDNQSSQAHTGGTVVRDSKHTRIFPEGVHAASNDAFCMDKAAGNVAGQRQQQQPHVTGVRRSSPSDHRGLVLPPFQSLDLLLVMRSVQVDDADLQVVLGPVGRLGYMRNRRNFRLACYFWPATVPAPTSAPASPGGGKAAPAAAEVSGRAAGSAPVTAEVAGGAVTLSMMRSGSPPGNIVISGSSQTEQEVGLRTNVPVGAGTLAAAAVTGTSCAVLPGADSRPVLSALMHRSRSVAAACLLSHAFSVASQLSLDPDLDLDLDLEVDLDTGSRHSQPGDQADMVNVPPQPLQKQRMQQGPKQTQKQHNQQRQLPREQESGPDASTAVRAPSCDLSMVARTSVLTRIATSRDAAEAGSHVSDTNEGVSDAEGRDSGLRAGGGVRVFHSPAAKPASPFREAATGDKPPLDPFGNSATATLSALAPAGSQSTGSPAQRVGAGSRKLLCRRAEAEGLRTAPVPVPARSRDNDGVQADQTAGVDHRKEAASQVDGPQRQQAIAEDGGSADAAAGPAVEGTRCDGGAGVRVLERPKGIVVLVHGHGAYLCWDFLRTECPGSLPRYDGSWVEHLNRQGYAVCGIDLQGAGRSEGCRCYIEKFEHYVQDVIDFTVAFQRREQQQRPPAASPQKQQQRQQQSPSRQHAQESEQPGHQELRPNFPHSIELGDANARLPVDVSKLPRDGASDESGGGDDCGGSGVDAIVPGFPSDPEVAPRFVMGLSLGGGIATHIMHYTGTSLFSGAVLMSPMISLQGMASRGPNPLLRLVAAALNVLYPHLPLVRGEPNRVFPLIQQLWDSDPSCFKQGTRVRNALEYLRACQQLCAELHLTDFPFLVFHSSRDRWTDAHGSRALFEQNRSPDKTLVAVDHMFHVLTKEDGWWDVLTEAVRWLDAHASGGSVSSSSVKSGNG</sequence>
<evidence type="ECO:0000313" key="4">
    <source>
        <dbReference type="Proteomes" id="UP000747110"/>
    </source>
</evidence>
<feature type="domain" description="Serine aminopeptidase S33" evidence="2">
    <location>
        <begin position="773"/>
        <end position="937"/>
    </location>
</feature>
<feature type="compositionally biased region" description="Low complexity" evidence="1">
    <location>
        <begin position="683"/>
        <end position="704"/>
    </location>
</feature>
<dbReference type="InterPro" id="IPR022742">
    <property type="entry name" value="Hydrolase_4"/>
</dbReference>
<keyword evidence="4" id="KW-1185">Reference proteome</keyword>
<organism evidence="3 4">
    <name type="scientific">Volvox reticuliferus</name>
    <dbReference type="NCBI Taxonomy" id="1737510"/>
    <lineage>
        <taxon>Eukaryota</taxon>
        <taxon>Viridiplantae</taxon>
        <taxon>Chlorophyta</taxon>
        <taxon>core chlorophytes</taxon>
        <taxon>Chlorophyceae</taxon>
        <taxon>CS clade</taxon>
        <taxon>Chlamydomonadales</taxon>
        <taxon>Volvocaceae</taxon>
        <taxon>Volvox</taxon>
    </lineage>
</organism>
<name>A0A8J4CB30_9CHLO</name>
<evidence type="ECO:0000259" key="2">
    <source>
        <dbReference type="Pfam" id="PF12146"/>
    </source>
</evidence>
<feature type="region of interest" description="Disordered" evidence="1">
    <location>
        <begin position="679"/>
        <end position="726"/>
    </location>
</feature>
<evidence type="ECO:0000256" key="1">
    <source>
        <dbReference type="SAM" id="MobiDB-lite"/>
    </source>
</evidence>
<feature type="compositionally biased region" description="Polar residues" evidence="1">
    <location>
        <begin position="67"/>
        <end position="77"/>
    </location>
</feature>
<evidence type="ECO:0000313" key="3">
    <source>
        <dbReference type="EMBL" id="GIL75550.1"/>
    </source>
</evidence>
<dbReference type="Pfam" id="PF12146">
    <property type="entry name" value="Hydrolase_4"/>
    <property type="match status" value="2"/>
</dbReference>
<feature type="region of interest" description="Disordered" evidence="1">
    <location>
        <begin position="517"/>
        <end position="578"/>
    </location>
</feature>
<feature type="region of interest" description="Disordered" evidence="1">
    <location>
        <begin position="23"/>
        <end position="84"/>
    </location>
</feature>
<feature type="compositionally biased region" description="Low complexity" evidence="1">
    <location>
        <begin position="359"/>
        <end position="379"/>
    </location>
</feature>
<comment type="caution">
    <text evidence="3">The sequence shown here is derived from an EMBL/GenBank/DDBJ whole genome shotgun (WGS) entry which is preliminary data.</text>
</comment>
<dbReference type="InterPro" id="IPR029058">
    <property type="entry name" value="AB_hydrolase_fold"/>
</dbReference>
<feature type="compositionally biased region" description="Basic and acidic residues" evidence="1">
    <location>
        <begin position="705"/>
        <end position="717"/>
    </location>
</feature>
<protein>
    <recommendedName>
        <fullName evidence="2">Serine aminopeptidase S33 domain-containing protein</fullName>
    </recommendedName>
</protein>
<dbReference type="OrthoDB" id="2018403at2759"/>
<dbReference type="SUPFAM" id="SSF53474">
    <property type="entry name" value="alpha/beta-Hydrolases"/>
    <property type="match status" value="1"/>
</dbReference>
<dbReference type="AlphaFoldDB" id="A0A8J4CB30"/>
<dbReference type="PANTHER" id="PTHR11614">
    <property type="entry name" value="PHOSPHOLIPASE-RELATED"/>
    <property type="match status" value="1"/>
</dbReference>
<feature type="compositionally biased region" description="Polar residues" evidence="1">
    <location>
        <begin position="39"/>
        <end position="55"/>
    </location>
</feature>
<feature type="region of interest" description="Disordered" evidence="1">
    <location>
        <begin position="488"/>
        <end position="507"/>
    </location>
</feature>
<feature type="region of interest" description="Disordered" evidence="1">
    <location>
        <begin position="739"/>
        <end position="758"/>
    </location>
</feature>
<accession>A0A8J4CB30</accession>
<gene>
    <name evidence="3" type="ORF">Vretifemale_5322</name>
</gene>
<feature type="region of interest" description="Disordered" evidence="1">
    <location>
        <begin position="336"/>
        <end position="398"/>
    </location>
</feature>
<feature type="compositionally biased region" description="Low complexity" evidence="1">
    <location>
        <begin position="563"/>
        <end position="578"/>
    </location>
</feature>
<feature type="region of interest" description="Disordered" evidence="1">
    <location>
        <begin position="416"/>
        <end position="481"/>
    </location>
</feature>
<dbReference type="Proteomes" id="UP000747110">
    <property type="component" value="Unassembled WGS sequence"/>
</dbReference>
<dbReference type="InterPro" id="IPR051044">
    <property type="entry name" value="MAG_DAG_Lipase"/>
</dbReference>